<dbReference type="EMBL" id="JAPJDZ010000011">
    <property type="protein sequence ID" value="MDP5135674.1"/>
    <property type="molecule type" value="Genomic_DNA"/>
</dbReference>
<proteinExistence type="predicted"/>
<keyword evidence="2" id="KW-1185">Reference proteome</keyword>
<evidence type="ECO:0000313" key="1">
    <source>
        <dbReference type="EMBL" id="MDP5135674.1"/>
    </source>
</evidence>
<sequence>MSLATSAKIDELLNFLSPTSYEMARRQGVYNEWVESAEAITGMADNVDAIAHLSSSGSGLAFFLFALKGKKQDLTLMVCTKHCVGMTRTCSISSWKMVTITSAPTATACKRLRPWTTF</sequence>
<organism evidence="1 2">
    <name type="scientific">Rheinheimera baltica</name>
    <dbReference type="NCBI Taxonomy" id="67576"/>
    <lineage>
        <taxon>Bacteria</taxon>
        <taxon>Pseudomonadati</taxon>
        <taxon>Pseudomonadota</taxon>
        <taxon>Gammaproteobacteria</taxon>
        <taxon>Chromatiales</taxon>
        <taxon>Chromatiaceae</taxon>
        <taxon>Rheinheimera</taxon>
    </lineage>
</organism>
<evidence type="ECO:0000313" key="2">
    <source>
        <dbReference type="Proteomes" id="UP001231109"/>
    </source>
</evidence>
<reference evidence="1 2" key="1">
    <citation type="submission" date="2022-11" db="EMBL/GenBank/DDBJ databases">
        <title>Viruses from the air-sea interface of a natural surface slick.</title>
        <authorList>
            <person name="Rahlff J."/>
            <person name="Holmfeldt K."/>
        </authorList>
    </citation>
    <scope>NUCLEOTIDE SEQUENCE [LARGE SCALE GENOMIC DNA]</scope>
    <source>
        <strain evidence="1 2">SMS4</strain>
    </source>
</reference>
<dbReference type="RefSeq" id="WP_305974755.1">
    <property type="nucleotide sequence ID" value="NZ_JAPJDZ010000011.1"/>
</dbReference>
<comment type="caution">
    <text evidence="1">The sequence shown here is derived from an EMBL/GenBank/DDBJ whole genome shotgun (WGS) entry which is preliminary data.</text>
</comment>
<accession>A0ABT9HX24</accession>
<protein>
    <submittedName>
        <fullName evidence="1">Uncharacterized protein</fullName>
    </submittedName>
</protein>
<gene>
    <name evidence="1" type="ORF">ORJ04_06895</name>
</gene>
<dbReference type="Proteomes" id="UP001231109">
    <property type="component" value="Unassembled WGS sequence"/>
</dbReference>
<name>A0ABT9HX24_9GAMM</name>